<dbReference type="Proteomes" id="UP000005387">
    <property type="component" value="Unassembled WGS sequence"/>
</dbReference>
<dbReference type="EMBL" id="AEDD01000010">
    <property type="protein sequence ID" value="EFM09531.1"/>
    <property type="molecule type" value="Genomic_DNA"/>
</dbReference>
<keyword evidence="2" id="KW-1185">Reference proteome</keyword>
<gene>
    <name evidence="1" type="ORF">PaecuDRAFT_3578</name>
</gene>
<proteinExistence type="predicted"/>
<accession>E0ID76</accession>
<dbReference type="RefSeq" id="WP_006039566.1">
    <property type="nucleotide sequence ID" value="NZ_AEDD01000010.1"/>
</dbReference>
<dbReference type="AlphaFoldDB" id="E0ID76"/>
<name>E0ID76_9BACL</name>
<keyword evidence="1" id="KW-0812">Transmembrane</keyword>
<organism evidence="1 2">
    <name type="scientific">Paenibacillus curdlanolyticus YK9</name>
    <dbReference type="NCBI Taxonomy" id="717606"/>
    <lineage>
        <taxon>Bacteria</taxon>
        <taxon>Bacillati</taxon>
        <taxon>Bacillota</taxon>
        <taxon>Bacilli</taxon>
        <taxon>Bacillales</taxon>
        <taxon>Paenibacillaceae</taxon>
        <taxon>Paenibacillus</taxon>
    </lineage>
</organism>
<keyword evidence="1" id="KW-0472">Membrane</keyword>
<evidence type="ECO:0000313" key="2">
    <source>
        <dbReference type="Proteomes" id="UP000005387"/>
    </source>
</evidence>
<evidence type="ECO:0000313" key="1">
    <source>
        <dbReference type="EMBL" id="EFM09531.1"/>
    </source>
</evidence>
<reference evidence="1 2" key="1">
    <citation type="submission" date="2010-07" db="EMBL/GenBank/DDBJ databases">
        <title>The draft genome of Paenibacillus curdlanolyticus YK9.</title>
        <authorList>
            <consortium name="US DOE Joint Genome Institute (JGI-PGF)"/>
            <person name="Lucas S."/>
            <person name="Copeland A."/>
            <person name="Lapidus A."/>
            <person name="Cheng J.-F."/>
            <person name="Bruce D."/>
            <person name="Goodwin L."/>
            <person name="Pitluck S."/>
            <person name="Land M.L."/>
            <person name="Hauser L."/>
            <person name="Chang Y.-J."/>
            <person name="Jeffries C."/>
            <person name="Anderson I.J."/>
            <person name="Johnson E."/>
            <person name="Loganathan U."/>
            <person name="Mulhopadhyay B."/>
            <person name="Kyrpides N."/>
            <person name="Woyke T.J."/>
        </authorList>
    </citation>
    <scope>NUCLEOTIDE SEQUENCE [LARGE SCALE GENOMIC DNA]</scope>
    <source>
        <strain evidence="1 2">YK9</strain>
    </source>
</reference>
<protein>
    <submittedName>
        <fullName evidence="1">10 transmembrane domain protein, putative translocator</fullName>
    </submittedName>
</protein>
<dbReference type="STRING" id="717606.PaecuDRAFT_3578"/>
<sequence length="73" mass="8396">MSIITESICSIEELAKGRGFIHIKCTFYNWVTYPGFLIDHYNLTADQYTFSGSYFSIINQLANIPVVGKRRNK</sequence>